<feature type="region of interest" description="Disordered" evidence="2">
    <location>
        <begin position="103"/>
        <end position="132"/>
    </location>
</feature>
<reference evidence="3 4" key="1">
    <citation type="journal article" date="2010" name="Science">
        <title>Genomic analysis of organismal complexity in the multicellular green alga Volvox carteri.</title>
        <authorList>
            <person name="Prochnik S.E."/>
            <person name="Umen J."/>
            <person name="Nedelcu A.M."/>
            <person name="Hallmann A."/>
            <person name="Miller S.M."/>
            <person name="Nishii I."/>
            <person name="Ferris P."/>
            <person name="Kuo A."/>
            <person name="Mitros T."/>
            <person name="Fritz-Laylin L.K."/>
            <person name="Hellsten U."/>
            <person name="Chapman J."/>
            <person name="Simakov O."/>
            <person name="Rensing S.A."/>
            <person name="Terry A."/>
            <person name="Pangilinan J."/>
            <person name="Kapitonov V."/>
            <person name="Jurka J."/>
            <person name="Salamov A."/>
            <person name="Shapiro H."/>
            <person name="Schmutz J."/>
            <person name="Grimwood J."/>
            <person name="Lindquist E."/>
            <person name="Lucas S."/>
            <person name="Grigoriev I.V."/>
            <person name="Schmitt R."/>
            <person name="Kirk D."/>
            <person name="Rokhsar D.S."/>
        </authorList>
    </citation>
    <scope>NUCLEOTIDE SEQUENCE [LARGE SCALE GENOMIC DNA]</scope>
    <source>
        <strain evidence="4">f. Nagariensis / Eve</strain>
    </source>
</reference>
<dbReference type="InterPro" id="IPR013078">
    <property type="entry name" value="His_Pase_superF_clade-1"/>
</dbReference>
<dbReference type="Proteomes" id="UP000001058">
    <property type="component" value="Unassembled WGS sequence"/>
</dbReference>
<dbReference type="Gene3D" id="3.40.50.1240">
    <property type="entry name" value="Phosphoglycerate mutase-like"/>
    <property type="match status" value="1"/>
</dbReference>
<dbReference type="AlphaFoldDB" id="D8TPE4"/>
<dbReference type="KEGG" id="vcn:VOLCADRAFT_116782"/>
<dbReference type="InterPro" id="IPR050275">
    <property type="entry name" value="PGM_Phosphatase"/>
</dbReference>
<comment type="similarity">
    <text evidence="1">Belongs to the phosphoglycerate mutase family.</text>
</comment>
<evidence type="ECO:0000256" key="1">
    <source>
        <dbReference type="ARBA" id="ARBA00038362"/>
    </source>
</evidence>
<evidence type="ECO:0000313" key="4">
    <source>
        <dbReference type="Proteomes" id="UP000001058"/>
    </source>
</evidence>
<dbReference type="InParanoid" id="D8TPE4"/>
<dbReference type="GeneID" id="9624340"/>
<evidence type="ECO:0000313" key="3">
    <source>
        <dbReference type="EMBL" id="EFJ50602.1"/>
    </source>
</evidence>
<dbReference type="GO" id="GO:0016791">
    <property type="term" value="F:phosphatase activity"/>
    <property type="evidence" value="ECO:0007669"/>
    <property type="project" value="TreeGrafter"/>
</dbReference>
<dbReference type="PANTHER" id="PTHR48100:SF57">
    <property type="entry name" value="PHOSPHOGLYCERATE MUTASE"/>
    <property type="match status" value="1"/>
</dbReference>
<dbReference type="RefSeq" id="XP_002948195.1">
    <property type="nucleotide sequence ID" value="XM_002948149.1"/>
</dbReference>
<dbReference type="Pfam" id="PF00300">
    <property type="entry name" value="His_Phos_1"/>
    <property type="match status" value="1"/>
</dbReference>
<evidence type="ECO:0000256" key="2">
    <source>
        <dbReference type="SAM" id="MobiDB-lite"/>
    </source>
</evidence>
<protein>
    <recommendedName>
        <fullName evidence="5">Phosphoglycerate mutase-like protein</fullName>
    </recommendedName>
</protein>
<dbReference type="SUPFAM" id="SSF53254">
    <property type="entry name" value="Phosphoglycerate mutase-like"/>
    <property type="match status" value="1"/>
</dbReference>
<dbReference type="GO" id="GO:0005737">
    <property type="term" value="C:cytoplasm"/>
    <property type="evidence" value="ECO:0007669"/>
    <property type="project" value="TreeGrafter"/>
</dbReference>
<dbReference type="OrthoDB" id="496981at2759"/>
<dbReference type="InterPro" id="IPR029033">
    <property type="entry name" value="His_PPase_superfam"/>
</dbReference>
<name>D8TPE4_VOLCA</name>
<sequence length="184" mass="20236">MAAYMALHKYGSPHQEPLRDPLMYDTVLTREGLRKVQHIAPRVAALEPRPEVVLISPLTRCLQTAVAACELLVEQTRVPLLAEPLLRERVVLSSEIGRPRGELRGDFPGLLKPSTGMRSAVQPTRRAQPGPTTQVYEKRLAALRGLLAGRPERCMLLVAHWGVLQALTGAELQPGEMASAEVQL</sequence>
<gene>
    <name evidence="3" type="ORF">VOLCADRAFT_116782</name>
</gene>
<dbReference type="EMBL" id="GL378330">
    <property type="protein sequence ID" value="EFJ50602.1"/>
    <property type="molecule type" value="Genomic_DNA"/>
</dbReference>
<evidence type="ECO:0008006" key="5">
    <source>
        <dbReference type="Google" id="ProtNLM"/>
    </source>
</evidence>
<accession>D8TPE4</accession>
<keyword evidence="4" id="KW-1185">Reference proteome</keyword>
<dbReference type="PANTHER" id="PTHR48100">
    <property type="entry name" value="BROAD-SPECIFICITY PHOSPHATASE YOR283W-RELATED"/>
    <property type="match status" value="1"/>
</dbReference>
<organism evidence="4">
    <name type="scientific">Volvox carteri f. nagariensis</name>
    <dbReference type="NCBI Taxonomy" id="3068"/>
    <lineage>
        <taxon>Eukaryota</taxon>
        <taxon>Viridiplantae</taxon>
        <taxon>Chlorophyta</taxon>
        <taxon>core chlorophytes</taxon>
        <taxon>Chlorophyceae</taxon>
        <taxon>CS clade</taxon>
        <taxon>Chlamydomonadales</taxon>
        <taxon>Volvocaceae</taxon>
        <taxon>Volvox</taxon>
    </lineage>
</organism>
<proteinExistence type="inferred from homology"/>